<evidence type="ECO:0008006" key="4">
    <source>
        <dbReference type="Google" id="ProtNLM"/>
    </source>
</evidence>
<evidence type="ECO:0000313" key="3">
    <source>
        <dbReference type="Proteomes" id="UP001515480"/>
    </source>
</evidence>
<accession>A0AB34K0Y5</accession>
<feature type="chain" id="PRO_5044235481" description="Phosphatidate phosphatase APP1 catalytic domain-containing protein" evidence="1">
    <location>
        <begin position="19"/>
        <end position="327"/>
    </location>
</feature>
<dbReference type="PANTHER" id="PTHR40861:SF1">
    <property type="entry name" value="PHOSPHATIDATE PHOSPHATASE APP1 CATALYTIC DOMAIN-CONTAINING PROTEIN"/>
    <property type="match status" value="1"/>
</dbReference>
<feature type="signal peptide" evidence="1">
    <location>
        <begin position="1"/>
        <end position="18"/>
    </location>
</feature>
<dbReference type="Proteomes" id="UP001515480">
    <property type="component" value="Unassembled WGS sequence"/>
</dbReference>
<evidence type="ECO:0000313" key="2">
    <source>
        <dbReference type="EMBL" id="KAL1526933.1"/>
    </source>
</evidence>
<proteinExistence type="predicted"/>
<keyword evidence="1" id="KW-0732">Signal</keyword>
<keyword evidence="3" id="KW-1185">Reference proteome</keyword>
<name>A0AB34K0Y5_PRYPA</name>
<evidence type="ECO:0000256" key="1">
    <source>
        <dbReference type="SAM" id="SignalP"/>
    </source>
</evidence>
<sequence length="327" mass="35243">MRLCVLLLPATAALLVSAPLGGRPSPGRPAPRASVLARTQVVTDIDDTIKSSGGVSLGDIPLGGVDTSVSRNAFYPGVFQFGFELAAGSVLFSRPQPIAILTARARELKVFLEITQSSKLCVRYRQAGDARGVSGWGVGPVLYGSIQEWICQERKGWRKFENFKLLQANNSKSTRYVFIGDNGKSEKDLEAARMMISEFPGLMRAVFIHAVSGETQPAPLPDDESIDGVPVFYFRTYATAARKAAENGFITGAALKRVCNAIEEDLAADMENFAPGSSNEALVREELATARGGEKLGVVRSTVAIVARPLGSLRDRLRRQKKDPGAE</sequence>
<dbReference type="EMBL" id="JBGBPQ010000003">
    <property type="protein sequence ID" value="KAL1526933.1"/>
    <property type="molecule type" value="Genomic_DNA"/>
</dbReference>
<gene>
    <name evidence="2" type="ORF">AB1Y20_015624</name>
</gene>
<comment type="caution">
    <text evidence="2">The sequence shown here is derived from an EMBL/GenBank/DDBJ whole genome shotgun (WGS) entry which is preliminary data.</text>
</comment>
<organism evidence="2 3">
    <name type="scientific">Prymnesium parvum</name>
    <name type="common">Toxic golden alga</name>
    <dbReference type="NCBI Taxonomy" id="97485"/>
    <lineage>
        <taxon>Eukaryota</taxon>
        <taxon>Haptista</taxon>
        <taxon>Haptophyta</taxon>
        <taxon>Prymnesiophyceae</taxon>
        <taxon>Prymnesiales</taxon>
        <taxon>Prymnesiaceae</taxon>
        <taxon>Prymnesium</taxon>
    </lineage>
</organism>
<protein>
    <recommendedName>
        <fullName evidence="4">Phosphatidate phosphatase APP1 catalytic domain-containing protein</fullName>
    </recommendedName>
</protein>
<dbReference type="AlphaFoldDB" id="A0AB34K0Y5"/>
<dbReference type="PANTHER" id="PTHR40861">
    <property type="entry name" value="DUF2183 DOMAIN-CONTAINING PROTEIN"/>
    <property type="match status" value="1"/>
</dbReference>
<reference evidence="2 3" key="1">
    <citation type="journal article" date="2024" name="Science">
        <title>Giant polyketide synthase enzymes in the biosynthesis of giant marine polyether toxins.</title>
        <authorList>
            <person name="Fallon T.R."/>
            <person name="Shende V.V."/>
            <person name="Wierzbicki I.H."/>
            <person name="Pendleton A.L."/>
            <person name="Watervoot N.F."/>
            <person name="Auber R.P."/>
            <person name="Gonzalez D.J."/>
            <person name="Wisecaver J.H."/>
            <person name="Moore B.S."/>
        </authorList>
    </citation>
    <scope>NUCLEOTIDE SEQUENCE [LARGE SCALE GENOMIC DNA]</scope>
    <source>
        <strain evidence="2 3">12B1</strain>
    </source>
</reference>